<evidence type="ECO:0000256" key="4">
    <source>
        <dbReference type="ARBA" id="ARBA00022840"/>
    </source>
</evidence>
<evidence type="ECO:0000256" key="7">
    <source>
        <dbReference type="ARBA" id="ARBA00048696"/>
    </source>
</evidence>
<dbReference type="InterPro" id="IPR036597">
    <property type="entry name" value="Fido-like_dom_sf"/>
</dbReference>
<keyword evidence="1" id="KW-0808">Transferase</keyword>
<accession>A0A4Z0PY82</accession>
<evidence type="ECO:0000256" key="6">
    <source>
        <dbReference type="ARBA" id="ARBA00047939"/>
    </source>
</evidence>
<dbReference type="SUPFAM" id="SSF140931">
    <property type="entry name" value="Fic-like"/>
    <property type="match status" value="1"/>
</dbReference>
<dbReference type="PROSITE" id="PS51459">
    <property type="entry name" value="FIDO"/>
    <property type="match status" value="1"/>
</dbReference>
<evidence type="ECO:0000256" key="3">
    <source>
        <dbReference type="ARBA" id="ARBA00022741"/>
    </source>
</evidence>
<dbReference type="AlphaFoldDB" id="A0A4Z0PY82"/>
<evidence type="ECO:0000256" key="8">
    <source>
        <dbReference type="SAM" id="MobiDB-lite"/>
    </source>
</evidence>
<comment type="catalytic activity">
    <reaction evidence="6">
        <text>L-threonyl-[protein] + ATP = 3-O-(5'-adenylyl)-L-threonyl-[protein] + diphosphate</text>
        <dbReference type="Rhea" id="RHEA:54292"/>
        <dbReference type="Rhea" id="RHEA-COMP:11060"/>
        <dbReference type="Rhea" id="RHEA-COMP:13847"/>
        <dbReference type="ChEBI" id="CHEBI:30013"/>
        <dbReference type="ChEBI" id="CHEBI:30616"/>
        <dbReference type="ChEBI" id="CHEBI:33019"/>
        <dbReference type="ChEBI" id="CHEBI:138113"/>
        <dbReference type="EC" id="2.7.7.108"/>
    </reaction>
</comment>
<keyword evidence="2" id="KW-0548">Nucleotidyltransferase</keyword>
<keyword evidence="11" id="KW-1185">Reference proteome</keyword>
<dbReference type="InterPro" id="IPR003812">
    <property type="entry name" value="Fido"/>
</dbReference>
<proteinExistence type="predicted"/>
<dbReference type="PANTHER" id="PTHR39560:SF1">
    <property type="entry name" value="PROTEIN ADENYLYLTRANSFERASE FIC-RELATED"/>
    <property type="match status" value="1"/>
</dbReference>
<comment type="caution">
    <text evidence="10">The sequence shown here is derived from an EMBL/GenBank/DDBJ whole genome shotgun (WGS) entry which is preliminary data.</text>
</comment>
<dbReference type="Pfam" id="PF02661">
    <property type="entry name" value="Fic"/>
    <property type="match status" value="1"/>
</dbReference>
<dbReference type="GO" id="GO:0005524">
    <property type="term" value="F:ATP binding"/>
    <property type="evidence" value="ECO:0007669"/>
    <property type="project" value="UniProtKB-KW"/>
</dbReference>
<dbReference type="RefSeq" id="WP_135398675.1">
    <property type="nucleotide sequence ID" value="NZ_SRMB01000006.1"/>
</dbReference>
<feature type="compositionally biased region" description="Basic and acidic residues" evidence="8">
    <location>
        <begin position="224"/>
        <end position="241"/>
    </location>
</feature>
<comment type="catalytic activity">
    <reaction evidence="7">
        <text>L-tyrosyl-[protein] + ATP = O-(5'-adenylyl)-L-tyrosyl-[protein] + diphosphate</text>
        <dbReference type="Rhea" id="RHEA:54288"/>
        <dbReference type="Rhea" id="RHEA-COMP:10136"/>
        <dbReference type="Rhea" id="RHEA-COMP:13846"/>
        <dbReference type="ChEBI" id="CHEBI:30616"/>
        <dbReference type="ChEBI" id="CHEBI:33019"/>
        <dbReference type="ChEBI" id="CHEBI:46858"/>
        <dbReference type="ChEBI" id="CHEBI:83624"/>
        <dbReference type="EC" id="2.7.7.108"/>
    </reaction>
</comment>
<evidence type="ECO:0000313" key="11">
    <source>
        <dbReference type="Proteomes" id="UP000298471"/>
    </source>
</evidence>
<keyword evidence="4" id="KW-0067">ATP-binding</keyword>
<feature type="region of interest" description="Disordered" evidence="8">
    <location>
        <begin position="224"/>
        <end position="249"/>
    </location>
</feature>
<dbReference type="GO" id="GO:0051302">
    <property type="term" value="P:regulation of cell division"/>
    <property type="evidence" value="ECO:0007669"/>
    <property type="project" value="TreeGrafter"/>
</dbReference>
<name>A0A4Z0PY82_9BACT</name>
<dbReference type="Gene3D" id="1.10.3290.10">
    <property type="entry name" value="Fido-like domain"/>
    <property type="match status" value="1"/>
</dbReference>
<dbReference type="EMBL" id="SRMB01000006">
    <property type="protein sequence ID" value="TGE22740.1"/>
    <property type="molecule type" value="Genomic_DNA"/>
</dbReference>
<sequence>MNCTTDRFGPAGPPDNFFKIQDPFVLAFAQAVASDFRQWEVQTSQKIIRGAYDADHFRRMHAYLLQDTYPWAGQTRRDMSDPTLRNRNSEATGAPLTFEKPVNVNDRLNEISDQLKQENELRGLDQKKFVERLASYYDQYNQVAPFRGGNEATLNMLTEQIAKGAGYDMHLEQSLHLRLHADRALQQGIVADYSDLVTALGKVTTPAQGLEAELLRRASLRELTPEPTRHSHESEHQRDMQQGRALITG</sequence>
<dbReference type="Proteomes" id="UP000298471">
    <property type="component" value="Unassembled WGS sequence"/>
</dbReference>
<evidence type="ECO:0000256" key="5">
    <source>
        <dbReference type="ARBA" id="ARBA00034531"/>
    </source>
</evidence>
<evidence type="ECO:0000256" key="1">
    <source>
        <dbReference type="ARBA" id="ARBA00022679"/>
    </source>
</evidence>
<gene>
    <name evidence="10" type="ORF">E5K02_23720</name>
</gene>
<dbReference type="EC" id="2.7.7.108" evidence="5"/>
<evidence type="ECO:0000259" key="9">
    <source>
        <dbReference type="PROSITE" id="PS51459"/>
    </source>
</evidence>
<keyword evidence="3" id="KW-0547">Nucleotide-binding</keyword>
<protein>
    <recommendedName>
        <fullName evidence="5">protein adenylyltransferase</fullName>
        <ecNumber evidence="5">2.7.7.108</ecNumber>
    </recommendedName>
</protein>
<dbReference type="OrthoDB" id="9813719at2"/>
<reference evidence="10 11" key="1">
    <citation type="submission" date="2019-04" db="EMBL/GenBank/DDBJ databases">
        <authorList>
            <person name="Feng G."/>
            <person name="Zhang J."/>
            <person name="Zhu H."/>
        </authorList>
    </citation>
    <scope>NUCLEOTIDE SEQUENCE [LARGE SCALE GENOMIC DNA]</scope>
    <source>
        <strain evidence="10 11">9PBR-1</strain>
    </source>
</reference>
<feature type="domain" description="Fido" evidence="9">
    <location>
        <begin position="52"/>
        <end position="199"/>
    </location>
</feature>
<dbReference type="PANTHER" id="PTHR39560">
    <property type="entry name" value="PROTEIN ADENYLYLTRANSFERASE FIC-RELATED"/>
    <property type="match status" value="1"/>
</dbReference>
<evidence type="ECO:0000313" key="10">
    <source>
        <dbReference type="EMBL" id="TGE22740.1"/>
    </source>
</evidence>
<dbReference type="GO" id="GO:0070733">
    <property type="term" value="F:AMPylase activity"/>
    <property type="evidence" value="ECO:0007669"/>
    <property type="project" value="UniProtKB-EC"/>
</dbReference>
<organism evidence="10 11">
    <name type="scientific">Hymenobacter metallicola</name>
    <dbReference type="NCBI Taxonomy" id="2563114"/>
    <lineage>
        <taxon>Bacteria</taxon>
        <taxon>Pseudomonadati</taxon>
        <taxon>Bacteroidota</taxon>
        <taxon>Cytophagia</taxon>
        <taxon>Cytophagales</taxon>
        <taxon>Hymenobacteraceae</taxon>
        <taxon>Hymenobacter</taxon>
    </lineage>
</organism>
<evidence type="ECO:0000256" key="2">
    <source>
        <dbReference type="ARBA" id="ARBA00022695"/>
    </source>
</evidence>